<dbReference type="PANTHER" id="PTHR43129:SF1">
    <property type="entry name" value="FOSMIDOMYCIN RESISTANCE PROTEIN"/>
    <property type="match status" value="1"/>
</dbReference>
<evidence type="ECO:0000256" key="1">
    <source>
        <dbReference type="SAM" id="Phobius"/>
    </source>
</evidence>
<evidence type="ECO:0000313" key="3">
    <source>
        <dbReference type="EMBL" id="SDK62273.1"/>
    </source>
</evidence>
<organism evidence="3 4">
    <name type="scientific">Natronorubrum texcoconense</name>
    <dbReference type="NCBI Taxonomy" id="1095776"/>
    <lineage>
        <taxon>Archaea</taxon>
        <taxon>Methanobacteriati</taxon>
        <taxon>Methanobacteriota</taxon>
        <taxon>Stenosarchaea group</taxon>
        <taxon>Halobacteria</taxon>
        <taxon>Halobacteriales</taxon>
        <taxon>Natrialbaceae</taxon>
        <taxon>Natronorubrum</taxon>
    </lineage>
</organism>
<keyword evidence="1" id="KW-0812">Transmembrane</keyword>
<gene>
    <name evidence="3" type="ORF">SAMN04515672_3557</name>
</gene>
<proteinExistence type="predicted"/>
<dbReference type="SUPFAM" id="SSF103473">
    <property type="entry name" value="MFS general substrate transporter"/>
    <property type="match status" value="1"/>
</dbReference>
<accession>A0A1G9DEH8</accession>
<dbReference type="GO" id="GO:0005886">
    <property type="term" value="C:plasma membrane"/>
    <property type="evidence" value="ECO:0007669"/>
    <property type="project" value="TreeGrafter"/>
</dbReference>
<reference evidence="4" key="1">
    <citation type="submission" date="2016-10" db="EMBL/GenBank/DDBJ databases">
        <authorList>
            <person name="Varghese N."/>
            <person name="Submissions S."/>
        </authorList>
    </citation>
    <scope>NUCLEOTIDE SEQUENCE [LARGE SCALE GENOMIC DNA]</scope>
    <source>
        <strain evidence="4">B4,CECT 8067,JCM 17497</strain>
    </source>
</reference>
<dbReference type="GO" id="GO:0022857">
    <property type="term" value="F:transmembrane transporter activity"/>
    <property type="evidence" value="ECO:0007669"/>
    <property type="project" value="InterPro"/>
</dbReference>
<dbReference type="STRING" id="1095776.SAMN04515672_3557"/>
<evidence type="ECO:0000313" key="4">
    <source>
        <dbReference type="Proteomes" id="UP000198882"/>
    </source>
</evidence>
<feature type="domain" description="Major facilitator superfamily (MFS) profile" evidence="2">
    <location>
        <begin position="27"/>
        <end position="406"/>
    </location>
</feature>
<feature type="transmembrane region" description="Helical" evidence="1">
    <location>
        <begin position="88"/>
        <end position="108"/>
    </location>
</feature>
<feature type="transmembrane region" description="Helical" evidence="1">
    <location>
        <begin position="293"/>
        <end position="312"/>
    </location>
</feature>
<keyword evidence="1" id="KW-1133">Transmembrane helix</keyword>
<dbReference type="InterPro" id="IPR036259">
    <property type="entry name" value="MFS_trans_sf"/>
</dbReference>
<feature type="transmembrane region" description="Helical" evidence="1">
    <location>
        <begin position="350"/>
        <end position="373"/>
    </location>
</feature>
<feature type="transmembrane region" description="Helical" evidence="1">
    <location>
        <begin position="57"/>
        <end position="76"/>
    </location>
</feature>
<dbReference type="Proteomes" id="UP000198882">
    <property type="component" value="Unassembled WGS sequence"/>
</dbReference>
<dbReference type="InterPro" id="IPR020846">
    <property type="entry name" value="MFS_dom"/>
</dbReference>
<sequence>MGSNPFGSLSDLRNGVADLWSGGRGRILTAVAAGWFLSIGVRMIYPVMLPYLRTAYGLDLTTAGLLLTVLFLAYALGQFPGGVLADRFGERFTLTASAVISAVTLTLVVTANSSIVLFAATALFGFGTALYAVGRYTVLPRLYTDRLGAANGVTAASQDAGQSVLPPVASVIAAAFLWQLGFGFAIPLFLLAAVALWVVVPPRSPSASDGDSGFSRDDLHVLTSVFRQPAVVYATAVLILGLYVWQAFTSFYPTYLIEIKGLSTTVASFLFGIFFALGILIKPLAGGAYDRFGIRRSLTIVASGPTIGLIALPYVDDIWILIVVTALVSTLLGFATVVEPSLLHSLPEEIRGTGFGILRSVGFTIGATSPVLFGAAADRGFFDEMFMVLAVFAAGMILLAFRIPEN</sequence>
<name>A0A1G9DEH8_9EURY</name>
<evidence type="ECO:0000259" key="2">
    <source>
        <dbReference type="PROSITE" id="PS50850"/>
    </source>
</evidence>
<dbReference type="PROSITE" id="PS50850">
    <property type="entry name" value="MFS"/>
    <property type="match status" value="1"/>
</dbReference>
<feature type="transmembrane region" description="Helical" evidence="1">
    <location>
        <begin position="176"/>
        <end position="200"/>
    </location>
</feature>
<feature type="transmembrane region" description="Helical" evidence="1">
    <location>
        <begin position="115"/>
        <end position="134"/>
    </location>
</feature>
<dbReference type="InterPro" id="IPR011701">
    <property type="entry name" value="MFS"/>
</dbReference>
<dbReference type="RefSeq" id="WP_394328199.1">
    <property type="nucleotide sequence ID" value="NZ_FNFE01000005.1"/>
</dbReference>
<feature type="transmembrane region" description="Helical" evidence="1">
    <location>
        <begin position="318"/>
        <end position="338"/>
    </location>
</feature>
<feature type="transmembrane region" description="Helical" evidence="1">
    <location>
        <begin position="261"/>
        <end position="281"/>
    </location>
</feature>
<dbReference type="AlphaFoldDB" id="A0A1G9DEH8"/>
<keyword evidence="1" id="KW-0472">Membrane</keyword>
<dbReference type="EMBL" id="FNFE01000005">
    <property type="protein sequence ID" value="SDK62273.1"/>
    <property type="molecule type" value="Genomic_DNA"/>
</dbReference>
<keyword evidence="4" id="KW-1185">Reference proteome</keyword>
<dbReference type="PANTHER" id="PTHR43129">
    <property type="entry name" value="FOSMIDOMYCIN RESISTANCE PROTEIN"/>
    <property type="match status" value="1"/>
</dbReference>
<feature type="transmembrane region" description="Helical" evidence="1">
    <location>
        <begin position="27"/>
        <end position="45"/>
    </location>
</feature>
<dbReference type="Gene3D" id="1.20.1250.20">
    <property type="entry name" value="MFS general substrate transporter like domains"/>
    <property type="match status" value="2"/>
</dbReference>
<protein>
    <submittedName>
        <fullName evidence="3">Sugar phosphate permease</fullName>
    </submittedName>
</protein>
<feature type="transmembrane region" description="Helical" evidence="1">
    <location>
        <begin position="230"/>
        <end position="249"/>
    </location>
</feature>
<feature type="transmembrane region" description="Helical" evidence="1">
    <location>
        <begin position="385"/>
        <end position="403"/>
    </location>
</feature>
<dbReference type="Pfam" id="PF07690">
    <property type="entry name" value="MFS_1"/>
    <property type="match status" value="1"/>
</dbReference>